<dbReference type="PANTHER" id="PTHR30383">
    <property type="entry name" value="THIOESTERASE 1/PROTEASE 1/LYSOPHOSPHOLIPASE L1"/>
    <property type="match status" value="1"/>
</dbReference>
<comment type="caution">
    <text evidence="2">The sequence shown here is derived from an EMBL/GenBank/DDBJ whole genome shotgun (WGS) entry which is preliminary data.</text>
</comment>
<dbReference type="Proteomes" id="UP001142057">
    <property type="component" value="Unassembled WGS sequence"/>
</dbReference>
<feature type="domain" description="SGNH hydrolase-type esterase" evidence="1">
    <location>
        <begin position="61"/>
        <end position="241"/>
    </location>
</feature>
<dbReference type="Gene3D" id="3.40.50.1110">
    <property type="entry name" value="SGNH hydrolase"/>
    <property type="match status" value="1"/>
</dbReference>
<dbReference type="GO" id="GO:0016787">
    <property type="term" value="F:hydrolase activity"/>
    <property type="evidence" value="ECO:0007669"/>
    <property type="project" value="UniProtKB-KW"/>
</dbReference>
<dbReference type="InterPro" id="IPR036514">
    <property type="entry name" value="SGNH_hydro_sf"/>
</dbReference>
<sequence>MKKKIVLSIVLLTGVFCFVYFWNKYSYAGEENYFSSDTKPETGLQIGIIGDSWVVRQNLDSLLEKKLLDKGVQSEIYSSGNPGAKTKRIYENLFKDDGEEFSSKKVIEKKPDYCIVIAGVNDAATHVGPEFYTHHMVMIIKTLLHYNIKPVVVSLPEFGVEENFKNKNIISSLSNRGAELFLNGGTEFKIPDYRNALLEELKRNGLDKKVAILNFDEISRDFDKNRDLYADPLHLNKQGYQKFSEFLAKGIVNLAETK</sequence>
<reference evidence="2" key="1">
    <citation type="submission" date="2022-08" db="EMBL/GenBank/DDBJ databases">
        <title>Chryseobacterium antibioticum,isolated from the rhizosphere soil of Pyrola in Tibet.</title>
        <authorList>
            <person name="Kan Y."/>
        </authorList>
    </citation>
    <scope>NUCLEOTIDE SEQUENCE</scope>
    <source>
        <strain evidence="2">Pc2-12</strain>
    </source>
</reference>
<dbReference type="EMBL" id="JANZQH010000005">
    <property type="protein sequence ID" value="MCT2408190.1"/>
    <property type="molecule type" value="Genomic_DNA"/>
</dbReference>
<dbReference type="Pfam" id="PF13472">
    <property type="entry name" value="Lipase_GDSL_2"/>
    <property type="match status" value="1"/>
</dbReference>
<accession>A0ABT2IHQ6</accession>
<organism evidence="2 3">
    <name type="scientific">Chryseobacterium pyrolae</name>
    <dbReference type="NCBI Taxonomy" id="2987481"/>
    <lineage>
        <taxon>Bacteria</taxon>
        <taxon>Pseudomonadati</taxon>
        <taxon>Bacteroidota</taxon>
        <taxon>Flavobacteriia</taxon>
        <taxon>Flavobacteriales</taxon>
        <taxon>Weeksellaceae</taxon>
        <taxon>Chryseobacterium group</taxon>
        <taxon>Chryseobacterium</taxon>
    </lineage>
</organism>
<dbReference type="SUPFAM" id="SSF52266">
    <property type="entry name" value="SGNH hydrolase"/>
    <property type="match status" value="1"/>
</dbReference>
<dbReference type="PANTHER" id="PTHR30383:SF5">
    <property type="entry name" value="SGNH HYDROLASE-TYPE ESTERASE DOMAIN-CONTAINING PROTEIN"/>
    <property type="match status" value="1"/>
</dbReference>
<evidence type="ECO:0000313" key="3">
    <source>
        <dbReference type="Proteomes" id="UP001142057"/>
    </source>
</evidence>
<gene>
    <name evidence="2" type="ORF">NZD88_11620</name>
</gene>
<proteinExistence type="predicted"/>
<dbReference type="InterPro" id="IPR051532">
    <property type="entry name" value="Ester_Hydrolysis_Enzymes"/>
</dbReference>
<keyword evidence="2" id="KW-0378">Hydrolase</keyword>
<dbReference type="CDD" id="cd00229">
    <property type="entry name" value="SGNH_hydrolase"/>
    <property type="match status" value="1"/>
</dbReference>
<evidence type="ECO:0000259" key="1">
    <source>
        <dbReference type="Pfam" id="PF13472"/>
    </source>
</evidence>
<dbReference type="RefSeq" id="WP_259829291.1">
    <property type="nucleotide sequence ID" value="NZ_JANZQH010000005.1"/>
</dbReference>
<name>A0ABT2IHQ6_9FLAO</name>
<keyword evidence="3" id="KW-1185">Reference proteome</keyword>
<evidence type="ECO:0000313" key="2">
    <source>
        <dbReference type="EMBL" id="MCT2408190.1"/>
    </source>
</evidence>
<dbReference type="InterPro" id="IPR013830">
    <property type="entry name" value="SGNH_hydro"/>
</dbReference>
<protein>
    <submittedName>
        <fullName evidence="2">SGNH/GDSL hydrolase family protein</fullName>
    </submittedName>
</protein>